<dbReference type="Proteomes" id="UP000574390">
    <property type="component" value="Unassembled WGS sequence"/>
</dbReference>
<evidence type="ECO:0000256" key="1">
    <source>
        <dbReference type="SAM" id="SignalP"/>
    </source>
</evidence>
<reference evidence="5 6" key="1">
    <citation type="submission" date="2020-04" db="EMBL/GenBank/DDBJ databases">
        <title>Perkinsus olseni comparative genomics.</title>
        <authorList>
            <person name="Bogema D.R."/>
        </authorList>
    </citation>
    <scope>NUCLEOTIDE SEQUENCE [LARGE SCALE GENOMIC DNA]</scope>
    <source>
        <strain evidence="3">ATCC PRA-205</strain>
        <strain evidence="4 5">ATCC PRA-207</strain>
    </source>
</reference>
<name>A0A7J6SYJ6_PEROL</name>
<dbReference type="EMBL" id="JABANO010007906">
    <property type="protein sequence ID" value="KAF4749374.1"/>
    <property type="molecule type" value="Genomic_DNA"/>
</dbReference>
<dbReference type="InterPro" id="IPR050158">
    <property type="entry name" value="Ubiquitin_ubiquitin-like"/>
</dbReference>
<evidence type="ECO:0000313" key="6">
    <source>
        <dbReference type="Proteomes" id="UP000574390"/>
    </source>
</evidence>
<dbReference type="PRINTS" id="PR00348">
    <property type="entry name" value="UBIQUITIN"/>
</dbReference>
<gene>
    <name evidence="3" type="primary">UB2B_2</name>
    <name evidence="4" type="synonym">UB2B</name>
    <name evidence="3" type="ORF">FOZ62_012281</name>
    <name evidence="4" type="ORF">FOZ63_000905</name>
</gene>
<feature type="domain" description="Ubiquitin-like" evidence="2">
    <location>
        <begin position="4"/>
        <end position="79"/>
    </location>
</feature>
<comment type="caution">
    <text evidence="3">The sequence shown here is derived from an EMBL/GenBank/DDBJ whole genome shotgun (WGS) entry which is preliminary data.</text>
</comment>
<dbReference type="SUPFAM" id="SSF54236">
    <property type="entry name" value="Ubiquitin-like"/>
    <property type="match status" value="2"/>
</dbReference>
<dbReference type="EMBL" id="JABANM010011216">
    <property type="protein sequence ID" value="KAF4738054.1"/>
    <property type="molecule type" value="Genomic_DNA"/>
</dbReference>
<keyword evidence="1" id="KW-0732">Signal</keyword>
<feature type="chain" id="PRO_5036205788" evidence="1">
    <location>
        <begin position="21"/>
        <end position="209"/>
    </location>
</feature>
<proteinExistence type="predicted"/>
<evidence type="ECO:0000313" key="3">
    <source>
        <dbReference type="EMBL" id="KAF4738054.1"/>
    </source>
</evidence>
<dbReference type="Proteomes" id="UP000553632">
    <property type="component" value="Unassembled WGS sequence"/>
</dbReference>
<evidence type="ECO:0000313" key="4">
    <source>
        <dbReference type="EMBL" id="KAF4749374.1"/>
    </source>
</evidence>
<dbReference type="Pfam" id="PF00240">
    <property type="entry name" value="ubiquitin"/>
    <property type="match status" value="2"/>
</dbReference>
<dbReference type="InterPro" id="IPR019956">
    <property type="entry name" value="Ubiquitin_dom"/>
</dbReference>
<dbReference type="InterPro" id="IPR000626">
    <property type="entry name" value="Ubiquitin-like_dom"/>
</dbReference>
<dbReference type="CDD" id="cd17039">
    <property type="entry name" value="Ubl_ubiquitin_like"/>
    <property type="match status" value="1"/>
</dbReference>
<dbReference type="Gene3D" id="3.10.20.90">
    <property type="entry name" value="Phosphatidylinositol 3-kinase Catalytic Subunit, Chain A, domain 1"/>
    <property type="match status" value="2"/>
</dbReference>
<feature type="domain" description="Ubiquitin-like" evidence="2">
    <location>
        <begin position="80"/>
        <end position="135"/>
    </location>
</feature>
<organism evidence="3 6">
    <name type="scientific">Perkinsus olseni</name>
    <name type="common">Perkinsus atlanticus</name>
    <dbReference type="NCBI Taxonomy" id="32597"/>
    <lineage>
        <taxon>Eukaryota</taxon>
        <taxon>Sar</taxon>
        <taxon>Alveolata</taxon>
        <taxon>Perkinsozoa</taxon>
        <taxon>Perkinsea</taxon>
        <taxon>Perkinsida</taxon>
        <taxon>Perkinsidae</taxon>
        <taxon>Perkinsus</taxon>
    </lineage>
</organism>
<evidence type="ECO:0000313" key="5">
    <source>
        <dbReference type="Proteomes" id="UP000553632"/>
    </source>
</evidence>
<feature type="non-terminal residue" evidence="3">
    <location>
        <position position="209"/>
    </location>
</feature>
<sequence>MTIFLLFAETLAGRVIEVDSSTCDSVRCVKDKIQEKTGKSWEYQTLTSAGYELENERLVREFNTNKRPSLHLTLRVSGPLEMLVRRIGGNTFGIVVNPSDSITSVKEMIFEKEGIPVEEQEFMFAGQATNDYAALRAHMDRESMRHVVLHFRAVGRIHVGKISEFGCPLNITVQPSWTMKDLSEEVQATYGVPIEQQHWSLLSEGVDTD</sequence>
<feature type="signal peptide" evidence="1">
    <location>
        <begin position="1"/>
        <end position="20"/>
    </location>
</feature>
<dbReference type="PANTHER" id="PTHR10666">
    <property type="entry name" value="UBIQUITIN"/>
    <property type="match status" value="1"/>
</dbReference>
<evidence type="ECO:0000259" key="2">
    <source>
        <dbReference type="PROSITE" id="PS50053"/>
    </source>
</evidence>
<dbReference type="InterPro" id="IPR029071">
    <property type="entry name" value="Ubiquitin-like_domsf"/>
</dbReference>
<dbReference type="AlphaFoldDB" id="A0A7J6SYJ6"/>
<dbReference type="PROSITE" id="PS50053">
    <property type="entry name" value="UBIQUITIN_2"/>
    <property type="match status" value="2"/>
</dbReference>
<protein>
    <submittedName>
        <fullName evidence="3">Ubiquitin</fullName>
    </submittedName>
</protein>
<keyword evidence="5" id="KW-1185">Reference proteome</keyword>
<dbReference type="SMART" id="SM00213">
    <property type="entry name" value="UBQ"/>
    <property type="match status" value="2"/>
</dbReference>
<accession>A0A7J6SYJ6</accession>